<evidence type="ECO:0000256" key="1">
    <source>
        <dbReference type="ARBA" id="ARBA00004601"/>
    </source>
</evidence>
<dbReference type="InterPro" id="IPR019515">
    <property type="entry name" value="VPS54_N"/>
</dbReference>
<feature type="compositionally biased region" description="Low complexity" evidence="9">
    <location>
        <begin position="803"/>
        <end position="813"/>
    </location>
</feature>
<organism evidence="12 13">
    <name type="scientific">Botryotinia fuckeliana (strain B05.10)</name>
    <name type="common">Noble rot fungus</name>
    <name type="synonym">Botrytis cinerea</name>
    <dbReference type="NCBI Taxonomy" id="332648"/>
    <lineage>
        <taxon>Eukaryota</taxon>
        <taxon>Fungi</taxon>
        <taxon>Dikarya</taxon>
        <taxon>Ascomycota</taxon>
        <taxon>Pezizomycotina</taxon>
        <taxon>Leotiomycetes</taxon>
        <taxon>Helotiales</taxon>
        <taxon>Sclerotiniaceae</taxon>
        <taxon>Botrytis</taxon>
    </lineage>
</organism>
<feature type="compositionally biased region" description="Low complexity" evidence="9">
    <location>
        <begin position="175"/>
        <end position="190"/>
    </location>
</feature>
<comment type="subcellular location">
    <subcellularLocation>
        <location evidence="1">Golgi apparatus</location>
        <location evidence="1">trans-Golgi network</location>
    </subcellularLocation>
</comment>
<dbReference type="GO" id="GO:0042147">
    <property type="term" value="P:retrograde transport, endosome to Golgi"/>
    <property type="evidence" value="ECO:0007669"/>
    <property type="project" value="InterPro"/>
</dbReference>
<feature type="coiled-coil region" evidence="8">
    <location>
        <begin position="308"/>
        <end position="359"/>
    </location>
</feature>
<evidence type="ECO:0000313" key="12">
    <source>
        <dbReference type="EMBL" id="ATZ57762.1"/>
    </source>
</evidence>
<evidence type="ECO:0000256" key="6">
    <source>
        <dbReference type="ARBA" id="ARBA00023034"/>
    </source>
</evidence>
<keyword evidence="6" id="KW-0333">Golgi apparatus</keyword>
<dbReference type="GeneID" id="5438861"/>
<feature type="compositionally biased region" description="Polar residues" evidence="9">
    <location>
        <begin position="787"/>
        <end position="802"/>
    </location>
</feature>
<feature type="region of interest" description="Disordered" evidence="9">
    <location>
        <begin position="787"/>
        <end position="818"/>
    </location>
</feature>
<dbReference type="Pfam" id="PF10475">
    <property type="entry name" value="Vps54_N"/>
    <property type="match status" value="1"/>
</dbReference>
<feature type="region of interest" description="Disordered" evidence="9">
    <location>
        <begin position="171"/>
        <end position="205"/>
    </location>
</feature>
<dbReference type="GO" id="GO:0006896">
    <property type="term" value="P:Golgi to vacuole transport"/>
    <property type="evidence" value="ECO:0007669"/>
    <property type="project" value="TreeGrafter"/>
</dbReference>
<evidence type="ECO:0000256" key="5">
    <source>
        <dbReference type="ARBA" id="ARBA00022927"/>
    </source>
</evidence>
<dbReference type="GO" id="GO:0000938">
    <property type="term" value="C:GARP complex"/>
    <property type="evidence" value="ECO:0007669"/>
    <property type="project" value="InterPro"/>
</dbReference>
<sequence>MDHSPASRFSVENLSPTSPGGRNEYPFPRPGSSGSRLYPRRGSTASSIHSIGGTLDSVSQWHGFNESGQNAISTLLQPPIVRTGLIPHTSAPASSAHKPPTARDIPPVTLTNIPHIDPSEFKSYLTQVGATYDALQRAKENEEEGGTQLLRKGNKADDFADILDFDGRSPKLSRKSSLASLASLDTPSASTRKKSSSGRRAIHAPTPISTVPSVYFEEDFHLENPRTFDVVSERSEVIRPTTGSPDERRASNGSTINPRKALATNAILQEKLSWYMDTIEVHLISSISTASTSFFAALGSLRELHSEAAVSVERIKTLRKELEELDEEMAVGGLKIVNLQRRRENLKQLNDAVQQLKQIVNAVASCESMVENGDVEQALDAIDALEKLIAGEEMLSKPGQHKIQLRDLRGAIALQGVNNDLDVLRFRIGKSFESRFLQALLGDLRRHVDTVSAEDTLQRWSNASLRSRGNHSRETSSQQPTYLTVSDQFRTELLSTLGGLYRAKCTSVATSAFREAVLREVRNIIRRFLPSSNDDDTDSMMSASTVGGARQKNQQEKSMILARNLRSLDPDDAEELLKKTYIQVGETLRRLGTQVKVLLDVTSTLGDPDTPGGVKSPPRSPVIGSINARMSPSLRGNSGRELQEEMHQTLDMSNLLGQAVDIAQDKIVKVLRVRTEQSTHLSVERFLRYFTLNLLFANECEAVSGRSGTSLKNVVNGHIKDYVQQLGESERQSLATGMEADPWNAKDFTDEDKELLSRILSASTQDVEAWSSGSKVWQSCTDSPLETQTLLTPPSNGNQKNGTSTPNSTSTPSKAQTRSAVVDDQSYILPISAILCLHGLATLLHLNTGIPSMTSEIATSILSYLTLFNSRVQQLILGAGATTTAGLKNITTKHLALAAQATSFISVLIPYIREYVRRNAGTGSSVSVLMGEFDKIRRSYLEHQQLIYDKFLSIMSGRATAHIKSMKMIDWDDATRAASINTYMETMTKETLTLHKVLNKHLPDMTVNMIMELVFKSFREQLGKAFGDVVLGSEDAKARMLRDAQYFKTRIGGLDGANDAGDYIIKVVQDKNVPRNSSSALPATTSPPDTQVTTPTGVTQPVAENGNENGNGNNSGNVNS</sequence>
<feature type="domain" description="Vacuolar protein sorting-associated protein 54 N-terminal" evidence="11">
    <location>
        <begin position="270"/>
        <end position="385"/>
    </location>
</feature>
<dbReference type="RefSeq" id="XP_024553342.1">
    <property type="nucleotide sequence ID" value="XM_024697526.1"/>
</dbReference>
<evidence type="ECO:0000256" key="9">
    <source>
        <dbReference type="SAM" id="MobiDB-lite"/>
    </source>
</evidence>
<feature type="compositionally biased region" description="Basic residues" evidence="9">
    <location>
        <begin position="191"/>
        <end position="202"/>
    </location>
</feature>
<feature type="domain" description="Vacuolar protein sorting-associated protein 54 C-terminal" evidence="10">
    <location>
        <begin position="825"/>
        <end position="958"/>
    </location>
</feature>
<accession>A0A384K4S0</accession>
<protein>
    <recommendedName>
        <fullName evidence="3">Vacuolar protein sorting-associated protein 54</fullName>
    </recommendedName>
</protein>
<dbReference type="EMBL" id="CP009819">
    <property type="protein sequence ID" value="ATZ57762.1"/>
    <property type="molecule type" value="Genomic_DNA"/>
</dbReference>
<reference evidence="12 13" key="2">
    <citation type="journal article" date="2012" name="Eukaryot. Cell">
        <title>Genome update of Botrytis cinerea strains B05.10 and T4.</title>
        <authorList>
            <person name="Staats M."/>
            <person name="van Kan J.A."/>
        </authorList>
    </citation>
    <scope>NUCLEOTIDE SEQUENCE [LARGE SCALE GENOMIC DNA]</scope>
    <source>
        <strain evidence="12 13">B05.10</strain>
    </source>
</reference>
<proteinExistence type="inferred from homology"/>
<feature type="compositionally biased region" description="Low complexity" evidence="9">
    <location>
        <begin position="1077"/>
        <end position="1120"/>
    </location>
</feature>
<dbReference type="Pfam" id="PF07928">
    <property type="entry name" value="Vps54"/>
    <property type="match status" value="1"/>
</dbReference>
<dbReference type="PANTHER" id="PTHR12965">
    <property type="entry name" value="VACUOLAR PROTEIN SORTING 54"/>
    <property type="match status" value="1"/>
</dbReference>
<dbReference type="GO" id="GO:0019905">
    <property type="term" value="F:syntaxin binding"/>
    <property type="evidence" value="ECO:0007669"/>
    <property type="project" value="TreeGrafter"/>
</dbReference>
<evidence type="ECO:0000256" key="2">
    <source>
        <dbReference type="ARBA" id="ARBA00009150"/>
    </source>
</evidence>
<keyword evidence="5" id="KW-0653">Protein transport</keyword>
<keyword evidence="7 8" id="KW-0175">Coiled coil</keyword>
<evidence type="ECO:0000256" key="8">
    <source>
        <dbReference type="SAM" id="Coils"/>
    </source>
</evidence>
<feature type="region of interest" description="Disordered" evidence="9">
    <location>
        <begin position="533"/>
        <end position="555"/>
    </location>
</feature>
<evidence type="ECO:0000313" key="13">
    <source>
        <dbReference type="Proteomes" id="UP000001798"/>
    </source>
</evidence>
<dbReference type="GO" id="GO:0015031">
    <property type="term" value="P:protein transport"/>
    <property type="evidence" value="ECO:0007669"/>
    <property type="project" value="UniProtKB-KW"/>
</dbReference>
<keyword evidence="4" id="KW-0813">Transport</keyword>
<dbReference type="InterPro" id="IPR012501">
    <property type="entry name" value="Vps54_C"/>
</dbReference>
<feature type="region of interest" description="Disordered" evidence="9">
    <location>
        <begin position="1074"/>
        <end position="1120"/>
    </location>
</feature>
<evidence type="ECO:0000259" key="11">
    <source>
        <dbReference type="Pfam" id="PF10475"/>
    </source>
</evidence>
<feature type="region of interest" description="Disordered" evidence="9">
    <location>
        <begin position="233"/>
        <end position="255"/>
    </location>
</feature>
<dbReference type="Proteomes" id="UP000001798">
    <property type="component" value="Chromosome 15"/>
</dbReference>
<comment type="similarity">
    <text evidence="2">Belongs to the VPS54 family.</text>
</comment>
<dbReference type="GO" id="GO:0005829">
    <property type="term" value="C:cytosol"/>
    <property type="evidence" value="ECO:0007669"/>
    <property type="project" value="GOC"/>
</dbReference>
<dbReference type="AlphaFoldDB" id="A0A384K4S0"/>
<keyword evidence="13" id="KW-1185">Reference proteome</keyword>
<name>A0A384K4S0_BOTFB</name>
<evidence type="ECO:0000256" key="7">
    <source>
        <dbReference type="ARBA" id="ARBA00023054"/>
    </source>
</evidence>
<feature type="region of interest" description="Disordered" evidence="9">
    <location>
        <begin position="462"/>
        <end position="482"/>
    </location>
</feature>
<evidence type="ECO:0000259" key="10">
    <source>
        <dbReference type="Pfam" id="PF07928"/>
    </source>
</evidence>
<evidence type="ECO:0000256" key="3">
    <source>
        <dbReference type="ARBA" id="ARBA00017665"/>
    </source>
</evidence>
<reference evidence="12 13" key="3">
    <citation type="journal article" date="2017" name="Mol. Plant Pathol.">
        <title>A gapless genome sequence of the fungus Botrytis cinerea.</title>
        <authorList>
            <person name="Van Kan J.A."/>
            <person name="Stassen J.H."/>
            <person name="Mosbach A."/>
            <person name="Van Der Lee T.A."/>
            <person name="Faino L."/>
            <person name="Farmer A.D."/>
            <person name="Papasotiriou D.G."/>
            <person name="Zhou S."/>
            <person name="Seidl M.F."/>
            <person name="Cottam E."/>
            <person name="Edel D."/>
            <person name="Hahn M."/>
            <person name="Schwartz D.C."/>
            <person name="Dietrich R.A."/>
            <person name="Widdison S."/>
            <person name="Scalliet G."/>
        </authorList>
    </citation>
    <scope>NUCLEOTIDE SEQUENCE [LARGE SCALE GENOMIC DNA]</scope>
    <source>
        <strain evidence="12 13">B05.10</strain>
    </source>
</reference>
<evidence type="ECO:0000256" key="4">
    <source>
        <dbReference type="ARBA" id="ARBA00022448"/>
    </source>
</evidence>
<gene>
    <name evidence="12" type="primary">Bcvps54</name>
    <name evidence="12" type="ORF">BCIN_15g02980</name>
</gene>
<feature type="region of interest" description="Disordered" evidence="9">
    <location>
        <begin position="1"/>
        <end position="51"/>
    </location>
</feature>
<dbReference type="OrthoDB" id="10259024at2759"/>
<dbReference type="VEuPathDB" id="FungiDB:Bcin15g02980"/>
<dbReference type="PANTHER" id="PTHR12965:SF0">
    <property type="entry name" value="VACUOLAR PROTEIN SORTING-ASSOCIATED PROTEIN 54"/>
    <property type="match status" value="1"/>
</dbReference>
<feature type="compositionally biased region" description="Polar residues" evidence="9">
    <location>
        <begin position="10"/>
        <end position="20"/>
    </location>
</feature>
<dbReference type="KEGG" id="bfu:BCIN_15g02980"/>
<dbReference type="InterPro" id="IPR039745">
    <property type="entry name" value="Vps54"/>
</dbReference>
<reference evidence="12 13" key="1">
    <citation type="journal article" date="2011" name="PLoS Genet.">
        <title>Genomic analysis of the necrotrophic fungal pathogens Sclerotinia sclerotiorum and Botrytis cinerea.</title>
        <authorList>
            <person name="Amselem J."/>
            <person name="Cuomo C.A."/>
            <person name="van Kan J.A."/>
            <person name="Viaud M."/>
            <person name="Benito E.P."/>
            <person name="Couloux A."/>
            <person name="Coutinho P.M."/>
            <person name="de Vries R.P."/>
            <person name="Dyer P.S."/>
            <person name="Fillinger S."/>
            <person name="Fournier E."/>
            <person name="Gout L."/>
            <person name="Hahn M."/>
            <person name="Kohn L."/>
            <person name="Lapalu N."/>
            <person name="Plummer K.M."/>
            <person name="Pradier J.M."/>
            <person name="Quevillon E."/>
            <person name="Sharon A."/>
            <person name="Simon A."/>
            <person name="ten Have A."/>
            <person name="Tudzynski B."/>
            <person name="Tudzynski P."/>
            <person name="Wincker P."/>
            <person name="Andrew M."/>
            <person name="Anthouard V."/>
            <person name="Beever R.E."/>
            <person name="Beffa R."/>
            <person name="Benoit I."/>
            <person name="Bouzid O."/>
            <person name="Brault B."/>
            <person name="Chen Z."/>
            <person name="Choquer M."/>
            <person name="Collemare J."/>
            <person name="Cotton P."/>
            <person name="Danchin E.G."/>
            <person name="Da Silva C."/>
            <person name="Gautier A."/>
            <person name="Giraud C."/>
            <person name="Giraud T."/>
            <person name="Gonzalez C."/>
            <person name="Grossetete S."/>
            <person name="Guldener U."/>
            <person name="Henrissat B."/>
            <person name="Howlett B.J."/>
            <person name="Kodira C."/>
            <person name="Kretschmer M."/>
            <person name="Lappartient A."/>
            <person name="Leroch M."/>
            <person name="Levis C."/>
            <person name="Mauceli E."/>
            <person name="Neuveglise C."/>
            <person name="Oeser B."/>
            <person name="Pearson M."/>
            <person name="Poulain J."/>
            <person name="Poussereau N."/>
            <person name="Quesneville H."/>
            <person name="Rascle C."/>
            <person name="Schumacher J."/>
            <person name="Segurens B."/>
            <person name="Sexton A."/>
            <person name="Silva E."/>
            <person name="Sirven C."/>
            <person name="Soanes D.M."/>
            <person name="Talbot N.J."/>
            <person name="Templeton M."/>
            <person name="Yandava C."/>
            <person name="Yarden O."/>
            <person name="Zeng Q."/>
            <person name="Rollins J.A."/>
            <person name="Lebrun M.H."/>
            <person name="Dickman M."/>
        </authorList>
    </citation>
    <scope>NUCLEOTIDE SEQUENCE [LARGE SCALE GENOMIC DNA]</scope>
    <source>
        <strain evidence="12 13">B05.10</strain>
    </source>
</reference>